<evidence type="ECO:0000313" key="2">
    <source>
        <dbReference type="EMBL" id="NJI01840.1"/>
    </source>
</evidence>
<dbReference type="AlphaFoldDB" id="A0A2T4MGZ3"/>
<name>A0A2T4MGZ3_9STAP</name>
<keyword evidence="2" id="KW-0449">Lipoprotein</keyword>
<dbReference type="Pfam" id="PF04507">
    <property type="entry name" value="DUF576"/>
    <property type="match status" value="1"/>
</dbReference>
<dbReference type="InterPro" id="IPR038641">
    <property type="entry name" value="Csa_sf"/>
</dbReference>
<dbReference type="NCBIfam" id="TIGR01742">
    <property type="entry name" value="SA_tandem_lipo"/>
    <property type="match status" value="1"/>
</dbReference>
<sequence>MNFIYLIAKCIYVNDRILYNLFKTLLESGGFMKLAKHLLIILGVMVSMSLLSSCGMSTREKIESGLKEPLSVYPTKNLEDFYDKEGYRDSNFSKDDKGIWSILTVLAKMNEEGDLYREGVMLYIDRNTKKSEGYYFVGNESEAEHNNYRKEYPLIMKDNQLILKDNNVDEDIKRKVKNFKFFVQFGNLSDLDKYKEKNASYNSMVPNYSIRYHLNQNNDNLKEIQNLYEIKAGESPELNIYGDGDFKSDAIDSNTINYKLKGKTWKYFSSVVSYLPKRGKINESNNAY</sequence>
<proteinExistence type="inferred from homology"/>
<evidence type="ECO:0000256" key="1">
    <source>
        <dbReference type="ARBA" id="ARBA00009715"/>
    </source>
</evidence>
<evidence type="ECO:0000313" key="3">
    <source>
        <dbReference type="Proteomes" id="UP000646308"/>
    </source>
</evidence>
<comment type="similarity">
    <text evidence="1">Belongs to the staphylococcal tandem lipoprotein family.</text>
</comment>
<reference evidence="2" key="1">
    <citation type="submission" date="2019-11" db="EMBL/GenBank/DDBJ databases">
        <title>Whole genome comparisons of Staphylococcus agnetis isolates from cattle and chickens.</title>
        <authorList>
            <person name="Rhoads D."/>
            <person name="Shwani A."/>
            <person name="Adkins P."/>
            <person name="Calcutt M."/>
            <person name="Middleton J."/>
        </authorList>
    </citation>
    <scope>NUCLEOTIDE SEQUENCE</scope>
    <source>
        <strain evidence="2">1387</strain>
    </source>
</reference>
<dbReference type="EMBL" id="WMFL01000047">
    <property type="protein sequence ID" value="NJI01840.1"/>
    <property type="molecule type" value="Genomic_DNA"/>
</dbReference>
<organism evidence="2 3">
    <name type="scientific">Staphylococcus agnetis</name>
    <dbReference type="NCBI Taxonomy" id="985762"/>
    <lineage>
        <taxon>Bacteria</taxon>
        <taxon>Bacillati</taxon>
        <taxon>Bacillota</taxon>
        <taxon>Bacilli</taxon>
        <taxon>Bacillales</taxon>
        <taxon>Staphylococcaceae</taxon>
        <taxon>Staphylococcus</taxon>
    </lineage>
</organism>
<gene>
    <name evidence="2" type="ORF">GLV84_03070</name>
</gene>
<dbReference type="Proteomes" id="UP000646308">
    <property type="component" value="Unassembled WGS sequence"/>
</dbReference>
<dbReference type="InterPro" id="IPR007595">
    <property type="entry name" value="Csa"/>
</dbReference>
<accession>A0A2T4MGZ3</accession>
<comment type="caution">
    <text evidence="2">The sequence shown here is derived from an EMBL/GenBank/DDBJ whole genome shotgun (WGS) entry which is preliminary data.</text>
</comment>
<dbReference type="Gene3D" id="2.50.20.40">
    <property type="match status" value="1"/>
</dbReference>
<protein>
    <submittedName>
        <fullName evidence="2">Tandem-type lipoprotein</fullName>
    </submittedName>
</protein>